<dbReference type="AlphaFoldDB" id="A0A183J640"/>
<protein>
    <submittedName>
        <fullName evidence="3">Transposase</fullName>
    </submittedName>
</protein>
<dbReference type="EMBL" id="UZAM01015483">
    <property type="protein sequence ID" value="VDP39256.1"/>
    <property type="molecule type" value="Genomic_DNA"/>
</dbReference>
<dbReference type="Proteomes" id="UP000270296">
    <property type="component" value="Unassembled WGS sequence"/>
</dbReference>
<organism evidence="3">
    <name type="scientific">Soboliphyme baturini</name>
    <dbReference type="NCBI Taxonomy" id="241478"/>
    <lineage>
        <taxon>Eukaryota</taxon>
        <taxon>Metazoa</taxon>
        <taxon>Ecdysozoa</taxon>
        <taxon>Nematoda</taxon>
        <taxon>Enoplea</taxon>
        <taxon>Dorylaimia</taxon>
        <taxon>Dioctophymatida</taxon>
        <taxon>Dioctophymatoidea</taxon>
        <taxon>Soboliphymatidae</taxon>
        <taxon>Soboliphyme</taxon>
    </lineage>
</organism>
<gene>
    <name evidence="1" type="ORF">SBAD_LOCUS11340</name>
</gene>
<accession>A0A183J640</accession>
<evidence type="ECO:0000313" key="2">
    <source>
        <dbReference type="Proteomes" id="UP000270296"/>
    </source>
</evidence>
<reference evidence="1 2" key="2">
    <citation type="submission" date="2018-11" db="EMBL/GenBank/DDBJ databases">
        <authorList>
            <consortium name="Pathogen Informatics"/>
        </authorList>
    </citation>
    <scope>NUCLEOTIDE SEQUENCE [LARGE SCALE GENOMIC DNA]</scope>
</reference>
<keyword evidence="2" id="KW-1185">Reference proteome</keyword>
<name>A0A183J640_9BILA</name>
<proteinExistence type="predicted"/>
<dbReference type="WBParaSite" id="SBAD_0001172301-mRNA-1">
    <property type="protein sequence ID" value="SBAD_0001172301-mRNA-1"/>
    <property type="gene ID" value="SBAD_0001172301"/>
</dbReference>
<evidence type="ECO:0000313" key="1">
    <source>
        <dbReference type="EMBL" id="VDP39256.1"/>
    </source>
</evidence>
<sequence length="96" mass="10946">MTERQVSCYKERKESIERAAAKSRTNWTPSSGQKTCKTTEIGGITVKSVYKSIDSHHWPFDQRDYFCNGAVISRVKLSSHDDLNPAHEQSNNSPTW</sequence>
<reference evidence="3" key="1">
    <citation type="submission" date="2016-06" db="UniProtKB">
        <authorList>
            <consortium name="WormBaseParasite"/>
        </authorList>
    </citation>
    <scope>IDENTIFICATION</scope>
</reference>
<evidence type="ECO:0000313" key="3">
    <source>
        <dbReference type="WBParaSite" id="SBAD_0001172301-mRNA-1"/>
    </source>
</evidence>